<gene>
    <name evidence="1" type="ORF">A3860_14310</name>
</gene>
<dbReference type="OrthoDB" id="657299at2"/>
<evidence type="ECO:0000313" key="2">
    <source>
        <dbReference type="Proteomes" id="UP000192796"/>
    </source>
</evidence>
<accession>A0A1V9G5B0</accession>
<sequence>MANCFRLTLLACFVLVKTGTAQIKPGPIFRLGATVSFGLSNLTSNHVGIGGIVGAEKMITKYFAAELEASYNYFTGDKAIYADAKNKSYAIPLLAGIKLYPLSNVYASLRTGAVYFLLNNMSSPRSSLGYGAAGGINLPQKTNRLNVQLAYTGFRYDGISRGYATLAVAIIIK</sequence>
<dbReference type="AlphaFoldDB" id="A0A1V9G5B0"/>
<keyword evidence="2" id="KW-1185">Reference proteome</keyword>
<dbReference type="InterPro" id="IPR011250">
    <property type="entry name" value="OMP/PagP_B-barrel"/>
</dbReference>
<dbReference type="STRING" id="1703345.A3860_14310"/>
<protein>
    <recommendedName>
        <fullName evidence="3">Outer membrane protein beta-barrel domain-containing protein</fullName>
    </recommendedName>
</protein>
<dbReference type="EMBL" id="LVYD01000013">
    <property type="protein sequence ID" value="OQP65767.1"/>
    <property type="molecule type" value="Genomic_DNA"/>
</dbReference>
<name>A0A1V9G5B0_9BACT</name>
<reference evidence="1 2" key="1">
    <citation type="submission" date="2016-03" db="EMBL/GenBank/DDBJ databases">
        <title>Niastella vici sp. nov., isolated from farmland soil.</title>
        <authorList>
            <person name="Chen L."/>
            <person name="Wang D."/>
            <person name="Yang S."/>
            <person name="Wang G."/>
        </authorList>
    </citation>
    <scope>NUCLEOTIDE SEQUENCE [LARGE SCALE GENOMIC DNA]</scope>
    <source>
        <strain evidence="1 2">DJ57</strain>
    </source>
</reference>
<organism evidence="1 2">
    <name type="scientific">Niastella vici</name>
    <dbReference type="NCBI Taxonomy" id="1703345"/>
    <lineage>
        <taxon>Bacteria</taxon>
        <taxon>Pseudomonadati</taxon>
        <taxon>Bacteroidota</taxon>
        <taxon>Chitinophagia</taxon>
        <taxon>Chitinophagales</taxon>
        <taxon>Chitinophagaceae</taxon>
        <taxon>Niastella</taxon>
    </lineage>
</organism>
<comment type="caution">
    <text evidence="1">The sequence shown here is derived from an EMBL/GenBank/DDBJ whole genome shotgun (WGS) entry which is preliminary data.</text>
</comment>
<evidence type="ECO:0008006" key="3">
    <source>
        <dbReference type="Google" id="ProtNLM"/>
    </source>
</evidence>
<dbReference type="Proteomes" id="UP000192796">
    <property type="component" value="Unassembled WGS sequence"/>
</dbReference>
<dbReference type="RefSeq" id="WP_081145608.1">
    <property type="nucleotide sequence ID" value="NZ_LVYD01000013.1"/>
</dbReference>
<dbReference type="SUPFAM" id="SSF56925">
    <property type="entry name" value="OMPA-like"/>
    <property type="match status" value="1"/>
</dbReference>
<proteinExistence type="predicted"/>
<evidence type="ECO:0000313" key="1">
    <source>
        <dbReference type="EMBL" id="OQP65767.1"/>
    </source>
</evidence>